<dbReference type="Pfam" id="PF13521">
    <property type="entry name" value="AAA_28"/>
    <property type="match status" value="1"/>
</dbReference>
<name>A0A5S4YJC1_9BRAD</name>
<dbReference type="EMBL" id="VSTH01000073">
    <property type="protein sequence ID" value="TYO64491.1"/>
    <property type="molecule type" value="Genomic_DNA"/>
</dbReference>
<evidence type="ECO:0000313" key="3">
    <source>
        <dbReference type="Proteomes" id="UP000324797"/>
    </source>
</evidence>
<sequence>MISPLVKIAITGTHSSGKTTFLERLKQELEGEGLRIHSIGDFARRAKDLGFPILKKHTYESTLWIMAECLRCEAEASLQSDLILVDRPVIDALGYLQAALQVSGRTLDSRRSKELMTIATAHTPDYDVLIRTALDSNIEVGAGRDLDGEFRMAAATAIERLVSQIEPNALILTSANGKELVQRVVEIVRSRLTAVRPQ</sequence>
<organism evidence="2 3">
    <name type="scientific">Bradyrhizobium hipponense</name>
    <dbReference type="NCBI Taxonomy" id="2605638"/>
    <lineage>
        <taxon>Bacteria</taxon>
        <taxon>Pseudomonadati</taxon>
        <taxon>Pseudomonadota</taxon>
        <taxon>Alphaproteobacteria</taxon>
        <taxon>Hyphomicrobiales</taxon>
        <taxon>Nitrobacteraceae</taxon>
        <taxon>Bradyrhizobium</taxon>
    </lineage>
</organism>
<proteinExistence type="predicted"/>
<feature type="domain" description="NadR/Ttd14 AAA" evidence="1">
    <location>
        <begin position="7"/>
        <end position="172"/>
    </location>
</feature>
<dbReference type="Gene3D" id="3.40.50.300">
    <property type="entry name" value="P-loop containing nucleotide triphosphate hydrolases"/>
    <property type="match status" value="1"/>
</dbReference>
<comment type="caution">
    <text evidence="2">The sequence shown here is derived from an EMBL/GenBank/DDBJ whole genome shotgun (WGS) entry which is preliminary data.</text>
</comment>
<dbReference type="Proteomes" id="UP000324797">
    <property type="component" value="Unassembled WGS sequence"/>
</dbReference>
<dbReference type="InterPro" id="IPR027417">
    <property type="entry name" value="P-loop_NTPase"/>
</dbReference>
<evidence type="ECO:0000259" key="1">
    <source>
        <dbReference type="Pfam" id="PF13521"/>
    </source>
</evidence>
<dbReference type="InterPro" id="IPR038727">
    <property type="entry name" value="NadR/Ttd14_AAA_dom"/>
</dbReference>
<reference evidence="2 3" key="1">
    <citation type="submission" date="2019-08" db="EMBL/GenBank/DDBJ databases">
        <title>Bradyrhizobium hipponensis sp. nov., a rhizobium isolated from a Lupinus angustifolius root nodule in Tunisia.</title>
        <authorList>
            <person name="Off K."/>
            <person name="Rejili M."/>
            <person name="Mars M."/>
            <person name="Brachmann A."/>
            <person name="Marin M."/>
        </authorList>
    </citation>
    <scope>NUCLEOTIDE SEQUENCE [LARGE SCALE GENOMIC DNA]</scope>
    <source>
        <strain evidence="3">aSej3</strain>
    </source>
</reference>
<gene>
    <name evidence="2" type="ORF">FXV83_21715</name>
</gene>
<protein>
    <submittedName>
        <fullName evidence="2">AAA family ATPase</fullName>
    </submittedName>
</protein>
<accession>A0A5S4YJC1</accession>
<dbReference type="SUPFAM" id="SSF52540">
    <property type="entry name" value="P-loop containing nucleoside triphosphate hydrolases"/>
    <property type="match status" value="1"/>
</dbReference>
<dbReference type="AlphaFoldDB" id="A0A5S4YJC1"/>
<evidence type="ECO:0000313" key="2">
    <source>
        <dbReference type="EMBL" id="TYO64491.1"/>
    </source>
</evidence>
<keyword evidence="3" id="KW-1185">Reference proteome</keyword>